<evidence type="ECO:0000313" key="3">
    <source>
        <dbReference type="Proteomes" id="UP001286456"/>
    </source>
</evidence>
<accession>A0AAE0IX46</accession>
<gene>
    <name evidence="2" type="ORF">B0T19DRAFT_482908</name>
</gene>
<dbReference type="EMBL" id="JAUEPO010000002">
    <property type="protein sequence ID" value="KAK3332700.1"/>
    <property type="molecule type" value="Genomic_DNA"/>
</dbReference>
<sequence length="285" mass="32634">MASYGGHHAGTHAGYGGESHNESSGRFLKVPVDKINRPDSLYITMQYLRTVGGERKYHWALFLSERAPPNGLMMHATDLNRGPLDLYLEERKVSDPKKSRTMVVCMKIADLADRSAFEACASSVRLMDRRYLPRGEPQWTCRVWVKEVLLTLDRSRYIALPLTIDEIEQHCLETADSCIHMMGKAKVFNDFSWLRSSRAPTTPMEIESVNVAVVPRYYGPSPMETETHRDNRVDTRYYGPSPMETETHRGRSYYGPSPMETETHNAPVYYSSKPRVTESRYRSGR</sequence>
<feature type="compositionally biased region" description="Basic and acidic residues" evidence="1">
    <location>
        <begin position="225"/>
        <end position="235"/>
    </location>
</feature>
<reference evidence="2" key="1">
    <citation type="journal article" date="2023" name="Mol. Phylogenet. Evol.">
        <title>Genome-scale phylogeny and comparative genomics of the fungal order Sordariales.</title>
        <authorList>
            <person name="Hensen N."/>
            <person name="Bonometti L."/>
            <person name="Westerberg I."/>
            <person name="Brannstrom I.O."/>
            <person name="Guillou S."/>
            <person name="Cros-Aarteil S."/>
            <person name="Calhoun S."/>
            <person name="Haridas S."/>
            <person name="Kuo A."/>
            <person name="Mondo S."/>
            <person name="Pangilinan J."/>
            <person name="Riley R."/>
            <person name="LaButti K."/>
            <person name="Andreopoulos B."/>
            <person name="Lipzen A."/>
            <person name="Chen C."/>
            <person name="Yan M."/>
            <person name="Daum C."/>
            <person name="Ng V."/>
            <person name="Clum A."/>
            <person name="Steindorff A."/>
            <person name="Ohm R.A."/>
            <person name="Martin F."/>
            <person name="Silar P."/>
            <person name="Natvig D.O."/>
            <person name="Lalanne C."/>
            <person name="Gautier V."/>
            <person name="Ament-Velasquez S.L."/>
            <person name="Kruys A."/>
            <person name="Hutchinson M.I."/>
            <person name="Powell A.J."/>
            <person name="Barry K."/>
            <person name="Miller A.N."/>
            <person name="Grigoriev I.V."/>
            <person name="Debuchy R."/>
            <person name="Gladieux P."/>
            <person name="Hiltunen Thoren M."/>
            <person name="Johannesson H."/>
        </authorList>
    </citation>
    <scope>NUCLEOTIDE SEQUENCE</scope>
    <source>
        <strain evidence="2">SMH4131-1</strain>
    </source>
</reference>
<name>A0AAE0IX46_9PEZI</name>
<proteinExistence type="predicted"/>
<feature type="region of interest" description="Disordered" evidence="1">
    <location>
        <begin position="1"/>
        <end position="23"/>
    </location>
</feature>
<evidence type="ECO:0000256" key="1">
    <source>
        <dbReference type="SAM" id="MobiDB-lite"/>
    </source>
</evidence>
<dbReference type="Proteomes" id="UP001286456">
    <property type="component" value="Unassembled WGS sequence"/>
</dbReference>
<dbReference type="AlphaFoldDB" id="A0AAE0IX46"/>
<protein>
    <submittedName>
        <fullName evidence="2">Uncharacterized protein</fullName>
    </submittedName>
</protein>
<evidence type="ECO:0000313" key="2">
    <source>
        <dbReference type="EMBL" id="KAK3332700.1"/>
    </source>
</evidence>
<organism evidence="2 3">
    <name type="scientific">Cercophora scortea</name>
    <dbReference type="NCBI Taxonomy" id="314031"/>
    <lineage>
        <taxon>Eukaryota</taxon>
        <taxon>Fungi</taxon>
        <taxon>Dikarya</taxon>
        <taxon>Ascomycota</taxon>
        <taxon>Pezizomycotina</taxon>
        <taxon>Sordariomycetes</taxon>
        <taxon>Sordariomycetidae</taxon>
        <taxon>Sordariales</taxon>
        <taxon>Lasiosphaeriaceae</taxon>
        <taxon>Cercophora</taxon>
    </lineage>
</organism>
<dbReference type="InterPro" id="IPR054208">
    <property type="entry name" value="DUF6914"/>
</dbReference>
<keyword evidence="3" id="KW-1185">Reference proteome</keyword>
<dbReference type="Pfam" id="PF21858">
    <property type="entry name" value="DUF6914"/>
    <property type="match status" value="1"/>
</dbReference>
<feature type="region of interest" description="Disordered" evidence="1">
    <location>
        <begin position="222"/>
        <end position="285"/>
    </location>
</feature>
<comment type="caution">
    <text evidence="2">The sequence shown here is derived from an EMBL/GenBank/DDBJ whole genome shotgun (WGS) entry which is preliminary data.</text>
</comment>
<reference evidence="2" key="2">
    <citation type="submission" date="2023-06" db="EMBL/GenBank/DDBJ databases">
        <authorList>
            <consortium name="Lawrence Berkeley National Laboratory"/>
            <person name="Haridas S."/>
            <person name="Hensen N."/>
            <person name="Bonometti L."/>
            <person name="Westerberg I."/>
            <person name="Brannstrom I.O."/>
            <person name="Guillou S."/>
            <person name="Cros-Aarteil S."/>
            <person name="Calhoun S."/>
            <person name="Kuo A."/>
            <person name="Mondo S."/>
            <person name="Pangilinan J."/>
            <person name="Riley R."/>
            <person name="Labutti K."/>
            <person name="Andreopoulos B."/>
            <person name="Lipzen A."/>
            <person name="Chen C."/>
            <person name="Yanf M."/>
            <person name="Daum C."/>
            <person name="Ng V."/>
            <person name="Clum A."/>
            <person name="Steindorff A."/>
            <person name="Ohm R."/>
            <person name="Martin F."/>
            <person name="Silar P."/>
            <person name="Natvig D."/>
            <person name="Lalanne C."/>
            <person name="Gautier V."/>
            <person name="Ament-Velasquez S.L."/>
            <person name="Kruys A."/>
            <person name="Hutchinson M.I."/>
            <person name="Powell A.J."/>
            <person name="Barry K."/>
            <person name="Miller A.N."/>
            <person name="Grigoriev I.V."/>
            <person name="Debuchy R."/>
            <person name="Gladieux P."/>
            <person name="Thoren M.H."/>
            <person name="Johannesson H."/>
        </authorList>
    </citation>
    <scope>NUCLEOTIDE SEQUENCE</scope>
    <source>
        <strain evidence="2">SMH4131-1</strain>
    </source>
</reference>
<feature type="compositionally biased region" description="Basic and acidic residues" evidence="1">
    <location>
        <begin position="275"/>
        <end position="285"/>
    </location>
</feature>